<gene>
    <name evidence="8" type="ORF">C5O19_22345</name>
</gene>
<dbReference type="Gene3D" id="2.115.10.20">
    <property type="entry name" value="Glycosyl hydrolase domain, family 43"/>
    <property type="match status" value="1"/>
</dbReference>
<dbReference type="PANTHER" id="PTHR42800:SF3">
    <property type="entry name" value="GLYCOSYL HYDROLASE FAMILY 32 N-TERMINAL DOMAIN-CONTAINING PROTEIN"/>
    <property type="match status" value="1"/>
</dbReference>
<dbReference type="InterPro" id="IPR018053">
    <property type="entry name" value="Glyco_hydro_32_AS"/>
</dbReference>
<dbReference type="Gene3D" id="2.60.120.560">
    <property type="entry name" value="Exo-inulinase, domain 1"/>
    <property type="match status" value="1"/>
</dbReference>
<evidence type="ECO:0000256" key="1">
    <source>
        <dbReference type="ARBA" id="ARBA00009902"/>
    </source>
</evidence>
<comment type="caution">
    <text evidence="8">The sequence shown here is derived from an EMBL/GenBank/DDBJ whole genome shotgun (WGS) entry which is preliminary data.</text>
</comment>
<dbReference type="PANTHER" id="PTHR42800">
    <property type="entry name" value="EXOINULINASE INUD (AFU_ORTHOLOGUE AFUA_5G00480)"/>
    <property type="match status" value="1"/>
</dbReference>
<dbReference type="InterPro" id="IPR013148">
    <property type="entry name" value="Glyco_hydro_32_N"/>
</dbReference>
<comment type="similarity">
    <text evidence="1 4">Belongs to the glycosyl hydrolase 32 family.</text>
</comment>
<keyword evidence="9" id="KW-1185">Reference proteome</keyword>
<evidence type="ECO:0000256" key="4">
    <source>
        <dbReference type="RuleBase" id="RU362110"/>
    </source>
</evidence>
<keyword evidence="5" id="KW-0732">Signal</keyword>
<name>A0A2S7IGK0_9BACT</name>
<organism evidence="8 9">
    <name type="scientific">Siphonobacter curvatus</name>
    <dbReference type="NCBI Taxonomy" id="2094562"/>
    <lineage>
        <taxon>Bacteria</taxon>
        <taxon>Pseudomonadati</taxon>
        <taxon>Bacteroidota</taxon>
        <taxon>Cytophagia</taxon>
        <taxon>Cytophagales</taxon>
        <taxon>Cytophagaceae</taxon>
        <taxon>Siphonobacter</taxon>
    </lineage>
</organism>
<dbReference type="InterPro" id="IPR023296">
    <property type="entry name" value="Glyco_hydro_beta-prop_sf"/>
</dbReference>
<dbReference type="PROSITE" id="PS00609">
    <property type="entry name" value="GLYCOSYL_HYDROL_F32"/>
    <property type="match status" value="1"/>
</dbReference>
<dbReference type="GO" id="GO:0005737">
    <property type="term" value="C:cytoplasm"/>
    <property type="evidence" value="ECO:0007669"/>
    <property type="project" value="TreeGrafter"/>
</dbReference>
<evidence type="ECO:0000256" key="2">
    <source>
        <dbReference type="ARBA" id="ARBA00022801"/>
    </source>
</evidence>
<accession>A0A2S7IGK0</accession>
<dbReference type="AlphaFoldDB" id="A0A2S7IGK0"/>
<dbReference type="InterPro" id="IPR001362">
    <property type="entry name" value="Glyco_hydro_32"/>
</dbReference>
<dbReference type="GO" id="GO:0005987">
    <property type="term" value="P:sucrose catabolic process"/>
    <property type="evidence" value="ECO:0007669"/>
    <property type="project" value="TreeGrafter"/>
</dbReference>
<keyword evidence="3 4" id="KW-0326">Glycosidase</keyword>
<dbReference type="Pfam" id="PF00251">
    <property type="entry name" value="Glyco_hydro_32N"/>
    <property type="match status" value="1"/>
</dbReference>
<evidence type="ECO:0000256" key="3">
    <source>
        <dbReference type="ARBA" id="ARBA00023295"/>
    </source>
</evidence>
<proteinExistence type="inferred from homology"/>
<evidence type="ECO:0000256" key="5">
    <source>
        <dbReference type="SAM" id="SignalP"/>
    </source>
</evidence>
<dbReference type="RefSeq" id="WP_104715615.1">
    <property type="nucleotide sequence ID" value="NZ_PTRA01000006.1"/>
</dbReference>
<evidence type="ECO:0000259" key="7">
    <source>
        <dbReference type="Pfam" id="PF08244"/>
    </source>
</evidence>
<dbReference type="InterPro" id="IPR013189">
    <property type="entry name" value="Glyco_hydro_32_C"/>
</dbReference>
<evidence type="ECO:0000313" key="8">
    <source>
        <dbReference type="EMBL" id="PQA54491.1"/>
    </source>
</evidence>
<evidence type="ECO:0000259" key="6">
    <source>
        <dbReference type="Pfam" id="PF00251"/>
    </source>
</evidence>
<evidence type="ECO:0000313" key="9">
    <source>
        <dbReference type="Proteomes" id="UP000239590"/>
    </source>
</evidence>
<dbReference type="SUPFAM" id="SSF75005">
    <property type="entry name" value="Arabinanase/levansucrase/invertase"/>
    <property type="match status" value="1"/>
</dbReference>
<dbReference type="CDD" id="cd18622">
    <property type="entry name" value="GH32_Inu-like"/>
    <property type="match status" value="1"/>
</dbReference>
<dbReference type="GO" id="GO:0004575">
    <property type="term" value="F:sucrose alpha-glucosidase activity"/>
    <property type="evidence" value="ECO:0007669"/>
    <property type="project" value="TreeGrafter"/>
</dbReference>
<dbReference type="Pfam" id="PF08244">
    <property type="entry name" value="Glyco_hydro_32C"/>
    <property type="match status" value="1"/>
</dbReference>
<dbReference type="SMART" id="SM00640">
    <property type="entry name" value="Glyco_32"/>
    <property type="match status" value="1"/>
</dbReference>
<feature type="domain" description="Glycosyl hydrolase family 32 N-terminal" evidence="6">
    <location>
        <begin position="39"/>
        <end position="366"/>
    </location>
</feature>
<feature type="signal peptide" evidence="5">
    <location>
        <begin position="1"/>
        <end position="22"/>
    </location>
</feature>
<sequence>MKSYLVSALAAALIIMDSSVQAQSPAPATSTEKYRPAFHFTPQKNWINDPNGLVYYDGEYHLFYQYNPQGNRWGHMSWGHAVSKDLLHWNELPVALNEFANPDGKSVTMIFSGSAVIDYGNTSKLCPTGTKDCMVAIYTSHVDEKGKALAQHQSLAYSADKGRTWQQYAKNPVLELNTNEFRDPNVFWYEPQKKWVMAAVKPDEYSVLFFESKDLKSWKQMSRFGKQGDQSKIWECPSLIQVPILNEPGKSRWVLFISSGHRQKGYVGMQYFVGDFDGTNFKLDQENPKPASPEWGNVVDYGKDYYAAIPYNNLPASQKRPVMIGWVNNWEYANDLPTEPFKGAMSLPREVALKRTDEGLVLIQQPKISGLRKQVRYQQKSLTLNTTSQVIPQTVASPFELEVTLVPGQAESQGIRLYKNGSEETILSYQAGKIQLDRRTSGNVTFHQRFPSIEEAPVTLQNGAIKLRLIADASVLEVYVNDGKAVLTDLVFPEKTTGQLELFTKGGTGEFKDLKISSLTAK</sequence>
<protein>
    <submittedName>
        <fullName evidence="8">Levanase</fullName>
    </submittedName>
</protein>
<dbReference type="InterPro" id="IPR013320">
    <property type="entry name" value="ConA-like_dom_sf"/>
</dbReference>
<dbReference type="Proteomes" id="UP000239590">
    <property type="component" value="Unassembled WGS sequence"/>
</dbReference>
<dbReference type="SUPFAM" id="SSF49899">
    <property type="entry name" value="Concanavalin A-like lectins/glucanases"/>
    <property type="match status" value="1"/>
</dbReference>
<feature type="chain" id="PRO_5015642405" evidence="5">
    <location>
        <begin position="23"/>
        <end position="522"/>
    </location>
</feature>
<reference evidence="9" key="1">
    <citation type="submission" date="2018-02" db="EMBL/GenBank/DDBJ databases">
        <title>Genome sequencing of Solimonas sp. HR-BB.</title>
        <authorList>
            <person name="Lee Y."/>
            <person name="Jeon C.O."/>
        </authorList>
    </citation>
    <scope>NUCLEOTIDE SEQUENCE [LARGE SCALE GENOMIC DNA]</scope>
    <source>
        <strain evidence="9">HR-U</strain>
    </source>
</reference>
<dbReference type="EMBL" id="PTRA01000006">
    <property type="protein sequence ID" value="PQA54491.1"/>
    <property type="molecule type" value="Genomic_DNA"/>
</dbReference>
<keyword evidence="2 4" id="KW-0378">Hydrolase</keyword>
<dbReference type="OrthoDB" id="9759709at2"/>
<feature type="domain" description="Glycosyl hydrolase family 32 C-terminal" evidence="7">
    <location>
        <begin position="371"/>
        <end position="517"/>
    </location>
</feature>